<dbReference type="InterPro" id="IPR019981">
    <property type="entry name" value="Ribosomal_uS11_bac-type"/>
</dbReference>
<name>F7XYI8_TREPP</name>
<evidence type="ECO:0000256" key="4">
    <source>
        <dbReference type="ARBA" id="ARBA00022980"/>
    </source>
</evidence>
<keyword evidence="3 6" id="KW-0694">RNA-binding</keyword>
<evidence type="ECO:0000313" key="7">
    <source>
        <dbReference type="EMBL" id="AEI75164.1"/>
    </source>
</evidence>
<reference key="1">
    <citation type="submission" date="2010-09" db="EMBL/GenBank/DDBJ databases">
        <title>An interdependent metabolic patchwork in the nested three-way symbiosis of mealybugs.</title>
        <authorList>
            <person name="McCutcheon J.P."/>
            <person name="von Dohlen C.D."/>
        </authorList>
    </citation>
    <scope>NUCLEOTIDE SEQUENCE</scope>
    <source>
        <strain>PCIT</strain>
    </source>
</reference>
<proteinExistence type="inferred from homology"/>
<evidence type="ECO:0000256" key="2">
    <source>
        <dbReference type="ARBA" id="ARBA00022730"/>
    </source>
</evidence>
<evidence type="ECO:0000256" key="3">
    <source>
        <dbReference type="ARBA" id="ARBA00022884"/>
    </source>
</evidence>
<comment type="similarity">
    <text evidence="1 6">Belongs to the universal ribosomal protein uS11 family.</text>
</comment>
<dbReference type="SUPFAM" id="SSF53137">
    <property type="entry name" value="Translational machinery components"/>
    <property type="match status" value="1"/>
</dbReference>
<gene>
    <name evidence="6 7" type="primary">rpsK</name>
    <name evidence="7" type="ordered locus">TPPCIT_111</name>
</gene>
<dbReference type="EMBL" id="CP002244">
    <property type="protein sequence ID" value="AEI75164.1"/>
    <property type="molecule type" value="Genomic_DNA"/>
</dbReference>
<dbReference type="GO" id="GO:0003735">
    <property type="term" value="F:structural constituent of ribosome"/>
    <property type="evidence" value="ECO:0007669"/>
    <property type="project" value="InterPro"/>
</dbReference>
<reference evidence="7 8" key="2">
    <citation type="journal article" date="2011" name="Curr. Biol.">
        <title>An interdependent metabolic patchwork in the nested symbiosis of mealybugs.</title>
        <authorList>
            <person name="McCutcheon J.P."/>
            <person name="von Dohlen C.D."/>
        </authorList>
    </citation>
    <scope>NUCLEOTIDE SEQUENCE [LARGE SCALE GENOMIC DNA]</scope>
    <source>
        <strain evidence="7 8">PCIT</strain>
    </source>
</reference>
<sequence length="145" mass="15501">MQEAPWCRLREGSNMIVHSIAQGLDNMGRDGAPDGVANIRTTFNNTAVTVSDPHGNVVFWTSSGKQGFRGSRKSTSFAAQSAGESAARAAMERGMRTLRVRVSGPGTGRESAIRALYGSGIKIASLEDVTATPHNGCKQPKRRRV</sequence>
<organism evidence="7 8">
    <name type="scientific">Tremblaya princeps (strain PCIT)</name>
    <dbReference type="NCBI Taxonomy" id="891398"/>
    <lineage>
        <taxon>Bacteria</taxon>
        <taxon>Pseudomonadati</taxon>
        <taxon>Pseudomonadota</taxon>
        <taxon>Betaproteobacteria</taxon>
        <taxon>Candidatus Tremblayella</taxon>
    </lineage>
</organism>
<dbReference type="Gene3D" id="3.30.420.80">
    <property type="entry name" value="Ribosomal protein S11"/>
    <property type="match status" value="1"/>
</dbReference>
<comment type="function">
    <text evidence="6">Located on the platform of the 30S subunit, it bridges several disparate RNA helices of the 16S rRNA. Forms part of the Shine-Dalgarno cleft in the 70S ribosome.</text>
</comment>
<dbReference type="Pfam" id="PF00411">
    <property type="entry name" value="Ribosomal_S11"/>
    <property type="match status" value="1"/>
</dbReference>
<keyword evidence="2 6" id="KW-0699">rRNA-binding</keyword>
<dbReference type="GO" id="GO:0006412">
    <property type="term" value="P:translation"/>
    <property type="evidence" value="ECO:0007669"/>
    <property type="project" value="UniProtKB-UniRule"/>
</dbReference>
<dbReference type="InterPro" id="IPR036967">
    <property type="entry name" value="Ribosomal_uS11_sf"/>
</dbReference>
<dbReference type="AlphaFoldDB" id="F7XYI8"/>
<comment type="subunit">
    <text evidence="6">Part of the 30S ribosomal subunit. Interacts with proteins S7 and S18. Binds to IF-3.</text>
</comment>
<dbReference type="HOGENOM" id="CLU_072439_5_3_4"/>
<evidence type="ECO:0000256" key="1">
    <source>
        <dbReference type="ARBA" id="ARBA00006194"/>
    </source>
</evidence>
<protein>
    <recommendedName>
        <fullName evidence="6">Small ribosomal subunit protein uS11</fullName>
    </recommendedName>
</protein>
<dbReference type="Proteomes" id="UP000000505">
    <property type="component" value="Chromosome"/>
</dbReference>
<evidence type="ECO:0000313" key="8">
    <source>
        <dbReference type="Proteomes" id="UP000000505"/>
    </source>
</evidence>
<dbReference type="PANTHER" id="PTHR11759">
    <property type="entry name" value="40S RIBOSOMAL PROTEIN S14/30S RIBOSOMAL PROTEIN S11"/>
    <property type="match status" value="1"/>
</dbReference>
<dbReference type="HAMAP" id="MF_01310">
    <property type="entry name" value="Ribosomal_uS11"/>
    <property type="match status" value="1"/>
</dbReference>
<evidence type="ECO:0000256" key="5">
    <source>
        <dbReference type="ARBA" id="ARBA00023274"/>
    </source>
</evidence>
<dbReference type="NCBIfam" id="NF003698">
    <property type="entry name" value="PRK05309.1"/>
    <property type="match status" value="1"/>
</dbReference>
<dbReference type="GO" id="GO:0019843">
    <property type="term" value="F:rRNA binding"/>
    <property type="evidence" value="ECO:0007669"/>
    <property type="project" value="UniProtKB-UniRule"/>
</dbReference>
<evidence type="ECO:0000256" key="6">
    <source>
        <dbReference type="HAMAP-Rule" id="MF_01310"/>
    </source>
</evidence>
<keyword evidence="5 6" id="KW-0687">Ribonucleoprotein</keyword>
<dbReference type="InterPro" id="IPR001971">
    <property type="entry name" value="Ribosomal_uS11"/>
</dbReference>
<dbReference type="GO" id="GO:1990904">
    <property type="term" value="C:ribonucleoprotein complex"/>
    <property type="evidence" value="ECO:0007669"/>
    <property type="project" value="UniProtKB-KW"/>
</dbReference>
<accession>F7XYI8</accession>
<dbReference type="NCBIfam" id="TIGR03632">
    <property type="entry name" value="uS11_bact"/>
    <property type="match status" value="1"/>
</dbReference>
<dbReference type="KEGG" id="tpn:TPPCIT_111"/>
<dbReference type="GO" id="GO:0005840">
    <property type="term" value="C:ribosome"/>
    <property type="evidence" value="ECO:0007669"/>
    <property type="project" value="UniProtKB-KW"/>
</dbReference>
<keyword evidence="4 6" id="KW-0689">Ribosomal protein</keyword>